<dbReference type="Proteomes" id="UP000289886">
    <property type="component" value="Unassembled WGS sequence"/>
</dbReference>
<evidence type="ECO:0000256" key="2">
    <source>
        <dbReference type="ARBA" id="ARBA00022491"/>
    </source>
</evidence>
<feature type="region of interest" description="Disordered" evidence="6">
    <location>
        <begin position="211"/>
        <end position="250"/>
    </location>
</feature>
<feature type="compositionally biased region" description="Polar residues" evidence="6">
    <location>
        <begin position="117"/>
        <end position="126"/>
    </location>
</feature>
<keyword evidence="4" id="KW-0804">Transcription</keyword>
<evidence type="ECO:0000256" key="5">
    <source>
        <dbReference type="ARBA" id="ARBA00023242"/>
    </source>
</evidence>
<comment type="subcellular location">
    <subcellularLocation>
        <location evidence="1">Nucleus</location>
    </subcellularLocation>
</comment>
<dbReference type="PANTHER" id="PTHR35346:SF1">
    <property type="entry name" value="BEN DOMAIN-CONTAINING PROTEIN 6"/>
    <property type="match status" value="1"/>
</dbReference>
<name>A0A444UYS4_ACIRT</name>
<feature type="region of interest" description="Disordered" evidence="6">
    <location>
        <begin position="1"/>
        <end position="158"/>
    </location>
</feature>
<evidence type="ECO:0000313" key="8">
    <source>
        <dbReference type="EMBL" id="RXM93333.1"/>
    </source>
</evidence>
<dbReference type="PANTHER" id="PTHR35346">
    <property type="entry name" value="BEN DOMAIN-CONTAINING PROTEIN 6"/>
    <property type="match status" value="1"/>
</dbReference>
<dbReference type="AlphaFoldDB" id="A0A444UYS4"/>
<sequence length="350" mass="38971">MRDEETRAQQEVTKNNNDCQGNAITLPAPESEARTPFEMTYSDTESEHEQMRDEETRAQQEVTKNNNDCQGNAITLPAPESEARTPFEMTYSDTESEHEQEQVLKKPKPDIAIPAPSSVNILTQLKLSLEKEQKEQNSPPDGESEGEGEDEDLLHHKSKEDLIAEIKILRAKLARSTRETRRLRQSLTMLRVLPKAVKKFTKLVDKAEELLKVPPPPGSQHSADSGAPAAAPPSPSPSSSTSSLLSSLSPAGSRISSSSLFSSPESPVREGAEPPQKKWFKIEKWQIDRFNKATPQKFVNDLMQARYTMEFMATHSVTGARSSSSKFRETKPAMNRAEVQEIIGDCLHGF</sequence>
<dbReference type="InterPro" id="IPR018379">
    <property type="entry name" value="BEN_domain"/>
</dbReference>
<evidence type="ECO:0000256" key="4">
    <source>
        <dbReference type="ARBA" id="ARBA00023163"/>
    </source>
</evidence>
<evidence type="ECO:0000256" key="3">
    <source>
        <dbReference type="ARBA" id="ARBA00023015"/>
    </source>
</evidence>
<feature type="compositionally biased region" description="Low complexity" evidence="6">
    <location>
        <begin position="256"/>
        <end position="266"/>
    </location>
</feature>
<gene>
    <name evidence="8" type="ORF">EOD39_19192</name>
</gene>
<evidence type="ECO:0000256" key="1">
    <source>
        <dbReference type="ARBA" id="ARBA00004123"/>
    </source>
</evidence>
<comment type="caution">
    <text evidence="8">The sequence shown here is derived from an EMBL/GenBank/DDBJ whole genome shotgun (WGS) entry which is preliminary data.</text>
</comment>
<keyword evidence="3" id="KW-0805">Transcription regulation</keyword>
<dbReference type="GO" id="GO:0045746">
    <property type="term" value="P:negative regulation of Notch signaling pathway"/>
    <property type="evidence" value="ECO:0007669"/>
    <property type="project" value="InterPro"/>
</dbReference>
<accession>A0A444UYS4</accession>
<keyword evidence="2" id="KW-0678">Repressor</keyword>
<keyword evidence="5" id="KW-0539">Nucleus</keyword>
<feature type="compositionally biased region" description="Low complexity" evidence="6">
    <location>
        <begin position="237"/>
        <end position="250"/>
    </location>
</feature>
<dbReference type="EMBL" id="SCEB01004773">
    <property type="protein sequence ID" value="RXM93333.1"/>
    <property type="molecule type" value="Genomic_DNA"/>
</dbReference>
<feature type="domain" description="BEN" evidence="7">
    <location>
        <begin position="297"/>
        <end position="343"/>
    </location>
</feature>
<dbReference type="Gene3D" id="1.10.10.2590">
    <property type="entry name" value="BEN domain"/>
    <property type="match status" value="1"/>
</dbReference>
<protein>
    <submittedName>
        <fullName evidence="8">BEN domain-containing protein 6</fullName>
    </submittedName>
</protein>
<reference evidence="8 9" key="1">
    <citation type="submission" date="2019-01" db="EMBL/GenBank/DDBJ databases">
        <title>Draft Genome and Complete Hox-Cluster Characterization of the Sterlet Sturgeon (Acipenser ruthenus).</title>
        <authorList>
            <person name="Wei Q."/>
        </authorList>
    </citation>
    <scope>NUCLEOTIDE SEQUENCE [LARGE SCALE GENOMIC DNA]</scope>
    <source>
        <strain evidence="8">WHYD16114868_AA</strain>
        <tissue evidence="8">Blood</tissue>
    </source>
</reference>
<dbReference type="GO" id="GO:0045666">
    <property type="term" value="P:positive regulation of neuron differentiation"/>
    <property type="evidence" value="ECO:0007669"/>
    <property type="project" value="InterPro"/>
</dbReference>
<dbReference type="Pfam" id="PF10523">
    <property type="entry name" value="BEN"/>
    <property type="match status" value="1"/>
</dbReference>
<evidence type="ECO:0000313" key="9">
    <source>
        <dbReference type="Proteomes" id="UP000289886"/>
    </source>
</evidence>
<feature type="compositionally biased region" description="Polar residues" evidence="6">
    <location>
        <begin position="9"/>
        <end position="23"/>
    </location>
</feature>
<feature type="compositionally biased region" description="Basic and acidic residues" evidence="6">
    <location>
        <begin position="45"/>
        <end position="58"/>
    </location>
</feature>
<dbReference type="GO" id="GO:0003677">
    <property type="term" value="F:DNA binding"/>
    <property type="evidence" value="ECO:0007669"/>
    <property type="project" value="InterPro"/>
</dbReference>
<feature type="compositionally biased region" description="Basic and acidic residues" evidence="6">
    <location>
        <begin position="95"/>
        <end position="109"/>
    </location>
</feature>
<feature type="compositionally biased region" description="Polar residues" evidence="6">
    <location>
        <begin position="59"/>
        <end position="73"/>
    </location>
</feature>
<evidence type="ECO:0000259" key="7">
    <source>
        <dbReference type="Pfam" id="PF10523"/>
    </source>
</evidence>
<evidence type="ECO:0000256" key="6">
    <source>
        <dbReference type="SAM" id="MobiDB-lite"/>
    </source>
</evidence>
<organism evidence="8 9">
    <name type="scientific">Acipenser ruthenus</name>
    <name type="common">Sterlet sturgeon</name>
    <dbReference type="NCBI Taxonomy" id="7906"/>
    <lineage>
        <taxon>Eukaryota</taxon>
        <taxon>Metazoa</taxon>
        <taxon>Chordata</taxon>
        <taxon>Craniata</taxon>
        <taxon>Vertebrata</taxon>
        <taxon>Euteleostomi</taxon>
        <taxon>Actinopterygii</taxon>
        <taxon>Chondrostei</taxon>
        <taxon>Acipenseriformes</taxon>
        <taxon>Acipenseridae</taxon>
        <taxon>Acipenser</taxon>
    </lineage>
</organism>
<dbReference type="GO" id="GO:0005634">
    <property type="term" value="C:nucleus"/>
    <property type="evidence" value="ECO:0007669"/>
    <property type="project" value="UniProtKB-SubCell"/>
</dbReference>
<dbReference type="GO" id="GO:0003714">
    <property type="term" value="F:transcription corepressor activity"/>
    <property type="evidence" value="ECO:0007669"/>
    <property type="project" value="InterPro"/>
</dbReference>
<keyword evidence="9" id="KW-1185">Reference proteome</keyword>
<dbReference type="InterPro" id="IPR037496">
    <property type="entry name" value="BEND6-like"/>
</dbReference>
<feature type="region of interest" description="Disordered" evidence="6">
    <location>
        <begin position="256"/>
        <end position="275"/>
    </location>
</feature>
<feature type="compositionally biased region" description="Acidic residues" evidence="6">
    <location>
        <begin position="142"/>
        <end position="152"/>
    </location>
</feature>
<proteinExistence type="predicted"/>